<feature type="domain" description="SnoaL-like" evidence="2">
    <location>
        <begin position="61"/>
        <end position="179"/>
    </location>
</feature>
<dbReference type="EMBL" id="JARJCW010000021">
    <property type="protein sequence ID" value="KAJ7213438.1"/>
    <property type="molecule type" value="Genomic_DNA"/>
</dbReference>
<evidence type="ECO:0000256" key="1">
    <source>
        <dbReference type="SAM" id="SignalP"/>
    </source>
</evidence>
<comment type="caution">
    <text evidence="3">The sequence shown here is derived from an EMBL/GenBank/DDBJ whole genome shotgun (WGS) entry which is preliminary data.</text>
</comment>
<proteinExistence type="predicted"/>
<feature type="chain" id="PRO_5042223374" description="SnoaL-like domain-containing protein" evidence="1">
    <location>
        <begin position="19"/>
        <end position="194"/>
    </location>
</feature>
<dbReference type="InterPro" id="IPR032710">
    <property type="entry name" value="NTF2-like_dom_sf"/>
</dbReference>
<evidence type="ECO:0000259" key="2">
    <source>
        <dbReference type="Pfam" id="PF13577"/>
    </source>
</evidence>
<keyword evidence="1" id="KW-0732">Signal</keyword>
<gene>
    <name evidence="3" type="ORF">GGX14DRAFT_618668</name>
</gene>
<accession>A0AAD6YCE3</accession>
<sequence>MHLPALLTVLLGVRVAHTSLITSSSFPGGINLTSPTPIPPFDLPALLPVPSHPDPAATELIRTTMGHYPLSIDGKNFTALALVFAADAVANYSAPLGVLTPLETIQAVLESSLEKVTTQHALSTQVIELLSEGEAFSVTYFTATHFGVGVYEGEIAVAYGQYQDFWVLQHHSWKIRHRNLVYMGPVIGNLSIFN</sequence>
<dbReference type="SUPFAM" id="SSF54427">
    <property type="entry name" value="NTF2-like"/>
    <property type="match status" value="1"/>
</dbReference>
<dbReference type="Pfam" id="PF13577">
    <property type="entry name" value="SnoaL_4"/>
    <property type="match status" value="1"/>
</dbReference>
<dbReference type="InterPro" id="IPR037401">
    <property type="entry name" value="SnoaL-like"/>
</dbReference>
<name>A0AAD6YCE3_9AGAR</name>
<evidence type="ECO:0000313" key="4">
    <source>
        <dbReference type="Proteomes" id="UP001219525"/>
    </source>
</evidence>
<dbReference type="Proteomes" id="UP001219525">
    <property type="component" value="Unassembled WGS sequence"/>
</dbReference>
<dbReference type="AlphaFoldDB" id="A0AAD6YCE3"/>
<organism evidence="3 4">
    <name type="scientific">Mycena pura</name>
    <dbReference type="NCBI Taxonomy" id="153505"/>
    <lineage>
        <taxon>Eukaryota</taxon>
        <taxon>Fungi</taxon>
        <taxon>Dikarya</taxon>
        <taxon>Basidiomycota</taxon>
        <taxon>Agaricomycotina</taxon>
        <taxon>Agaricomycetes</taxon>
        <taxon>Agaricomycetidae</taxon>
        <taxon>Agaricales</taxon>
        <taxon>Marasmiineae</taxon>
        <taxon>Mycenaceae</taxon>
        <taxon>Mycena</taxon>
    </lineage>
</organism>
<dbReference type="CDD" id="cd00531">
    <property type="entry name" value="NTF2_like"/>
    <property type="match status" value="1"/>
</dbReference>
<feature type="signal peptide" evidence="1">
    <location>
        <begin position="1"/>
        <end position="18"/>
    </location>
</feature>
<protein>
    <recommendedName>
        <fullName evidence="2">SnoaL-like domain-containing protein</fullName>
    </recommendedName>
</protein>
<evidence type="ECO:0000313" key="3">
    <source>
        <dbReference type="EMBL" id="KAJ7213438.1"/>
    </source>
</evidence>
<keyword evidence="4" id="KW-1185">Reference proteome</keyword>
<reference evidence="3" key="1">
    <citation type="submission" date="2023-03" db="EMBL/GenBank/DDBJ databases">
        <title>Massive genome expansion in bonnet fungi (Mycena s.s.) driven by repeated elements and novel gene families across ecological guilds.</title>
        <authorList>
            <consortium name="Lawrence Berkeley National Laboratory"/>
            <person name="Harder C.B."/>
            <person name="Miyauchi S."/>
            <person name="Viragh M."/>
            <person name="Kuo A."/>
            <person name="Thoen E."/>
            <person name="Andreopoulos B."/>
            <person name="Lu D."/>
            <person name="Skrede I."/>
            <person name="Drula E."/>
            <person name="Henrissat B."/>
            <person name="Morin E."/>
            <person name="Kohler A."/>
            <person name="Barry K."/>
            <person name="LaButti K."/>
            <person name="Morin E."/>
            <person name="Salamov A."/>
            <person name="Lipzen A."/>
            <person name="Mereny Z."/>
            <person name="Hegedus B."/>
            <person name="Baldrian P."/>
            <person name="Stursova M."/>
            <person name="Weitz H."/>
            <person name="Taylor A."/>
            <person name="Grigoriev I.V."/>
            <person name="Nagy L.G."/>
            <person name="Martin F."/>
            <person name="Kauserud H."/>
        </authorList>
    </citation>
    <scope>NUCLEOTIDE SEQUENCE</scope>
    <source>
        <strain evidence="3">9144</strain>
    </source>
</reference>
<dbReference type="Gene3D" id="3.10.450.50">
    <property type="match status" value="1"/>
</dbReference>